<sequence>MIELLTDPAIWASFATLAILEIVLGIDNIIFLSIVTAALPKEQQKLARRIGLALALIMRIILLSMIVWIAKLTDPLFTVFGHEISWRDLIMVGGGLFLLWKGTGEIHHTLEGAEEDAAAMKKKAAFAMVIGQIVILDLVFSLDSVITAVGMSDQLWVMVAAVVVAIAVMLFASEPVSKFVHDHPTVKMLALSFILLVGMVLIAEGFHVHIERGYMYFAIAFSMGVEFLNLWAAKRKRAQRAEESGP</sequence>
<evidence type="ECO:0000313" key="2">
    <source>
        <dbReference type="EMBL" id="QQG35221.1"/>
    </source>
</evidence>
<protein>
    <submittedName>
        <fullName evidence="2">TerC family protein</fullName>
    </submittedName>
</protein>
<keyword evidence="1" id="KW-0812">Transmembrane</keyword>
<accession>A0A7T5UFW3</accession>
<feature type="transmembrane region" description="Helical" evidence="1">
    <location>
        <begin position="12"/>
        <end position="39"/>
    </location>
</feature>
<feature type="transmembrane region" description="Helical" evidence="1">
    <location>
        <begin position="214"/>
        <end position="232"/>
    </location>
</feature>
<keyword evidence="1" id="KW-1133">Transmembrane helix</keyword>
<dbReference type="Proteomes" id="UP000595362">
    <property type="component" value="Chromosome"/>
</dbReference>
<feature type="transmembrane region" description="Helical" evidence="1">
    <location>
        <begin position="124"/>
        <end position="149"/>
    </location>
</feature>
<dbReference type="AlphaFoldDB" id="A0A7T5UFW3"/>
<reference evidence="2 3" key="1">
    <citation type="submission" date="2020-07" db="EMBL/GenBank/DDBJ databases">
        <title>Huge and variable diversity of episymbiotic CPR bacteria and DPANN archaea in groundwater ecosystems.</title>
        <authorList>
            <person name="He C.Y."/>
            <person name="Keren R."/>
            <person name="Whittaker M."/>
            <person name="Farag I.F."/>
            <person name="Doudna J."/>
            <person name="Cate J.H.D."/>
            <person name="Banfield J.F."/>
        </authorList>
    </citation>
    <scope>NUCLEOTIDE SEQUENCE [LARGE SCALE GENOMIC DNA]</scope>
    <source>
        <strain evidence="2">NC_groundwater_70_Ag_B-0.1um_54_66</strain>
    </source>
</reference>
<gene>
    <name evidence="2" type="ORF">HYS17_06535</name>
</gene>
<dbReference type="InterPro" id="IPR005496">
    <property type="entry name" value="Integral_membrane_TerC"/>
</dbReference>
<dbReference type="Pfam" id="PF03741">
    <property type="entry name" value="TerC"/>
    <property type="match status" value="1"/>
</dbReference>
<proteinExistence type="predicted"/>
<feature type="transmembrane region" description="Helical" evidence="1">
    <location>
        <begin position="84"/>
        <end position="103"/>
    </location>
</feature>
<name>A0A7T5UFW3_9BACT</name>
<feature type="transmembrane region" description="Helical" evidence="1">
    <location>
        <begin position="155"/>
        <end position="176"/>
    </location>
</feature>
<feature type="transmembrane region" description="Helical" evidence="1">
    <location>
        <begin position="188"/>
        <end position="208"/>
    </location>
</feature>
<evidence type="ECO:0000313" key="3">
    <source>
        <dbReference type="Proteomes" id="UP000595362"/>
    </source>
</evidence>
<keyword evidence="1" id="KW-0472">Membrane</keyword>
<dbReference type="PANTHER" id="PTHR30060:SF0">
    <property type="entry name" value="COILED-COIL PROTEIN (DUF2040)-RELATED"/>
    <property type="match status" value="1"/>
</dbReference>
<dbReference type="PANTHER" id="PTHR30060">
    <property type="entry name" value="INNER MEMBRANE PROTEIN"/>
    <property type="match status" value="1"/>
</dbReference>
<organism evidence="2 3">
    <name type="scientific">Micavibrio aeruginosavorus</name>
    <dbReference type="NCBI Taxonomy" id="349221"/>
    <lineage>
        <taxon>Bacteria</taxon>
        <taxon>Pseudomonadati</taxon>
        <taxon>Bdellovibrionota</taxon>
        <taxon>Bdellovibrionia</taxon>
        <taxon>Bdellovibrionales</taxon>
        <taxon>Pseudobdellovibrionaceae</taxon>
        <taxon>Micavibrio</taxon>
    </lineage>
</organism>
<feature type="transmembrane region" description="Helical" evidence="1">
    <location>
        <begin position="51"/>
        <end position="72"/>
    </location>
</feature>
<dbReference type="GO" id="GO:0005886">
    <property type="term" value="C:plasma membrane"/>
    <property type="evidence" value="ECO:0007669"/>
    <property type="project" value="TreeGrafter"/>
</dbReference>
<evidence type="ECO:0000256" key="1">
    <source>
        <dbReference type="SAM" id="Phobius"/>
    </source>
</evidence>
<dbReference type="EMBL" id="CP066681">
    <property type="protein sequence ID" value="QQG35221.1"/>
    <property type="molecule type" value="Genomic_DNA"/>
</dbReference>